<evidence type="ECO:0000259" key="10">
    <source>
        <dbReference type="Pfam" id="PF03015"/>
    </source>
</evidence>
<keyword evidence="9" id="KW-0521">NADP</keyword>
<feature type="domain" description="Thioester reductase (TE)" evidence="11">
    <location>
        <begin position="19"/>
        <end position="296"/>
    </location>
</feature>
<keyword evidence="7 9" id="KW-0472">Membrane</keyword>
<keyword evidence="9" id="KW-0560">Oxidoreductase</keyword>
<dbReference type="PANTHER" id="PTHR11011:SF45">
    <property type="entry name" value="FATTY ACYL-COA REDUCTASE CG8306-RELATED"/>
    <property type="match status" value="1"/>
</dbReference>
<evidence type="ECO:0000256" key="5">
    <source>
        <dbReference type="ARBA" id="ARBA00022989"/>
    </source>
</evidence>
<feature type="transmembrane region" description="Helical" evidence="9">
    <location>
        <begin position="472"/>
        <end position="491"/>
    </location>
</feature>
<proteinExistence type="inferred from homology"/>
<comment type="subcellular location">
    <subcellularLocation>
        <location evidence="1">Membrane</location>
        <topology evidence="1">Multi-pass membrane protein</topology>
    </subcellularLocation>
</comment>
<feature type="domain" description="Fatty acyl-CoA reductase C-terminal" evidence="10">
    <location>
        <begin position="369"/>
        <end position="460"/>
    </location>
</feature>
<name>A0A158Q972_ENTVE</name>
<dbReference type="SUPFAM" id="SSF51735">
    <property type="entry name" value="NAD(P)-binding Rossmann-fold domains"/>
    <property type="match status" value="1"/>
</dbReference>
<evidence type="ECO:0000256" key="2">
    <source>
        <dbReference type="ARBA" id="ARBA00005928"/>
    </source>
</evidence>
<dbReference type="GO" id="GO:0035336">
    <property type="term" value="P:long-chain fatty-acyl-CoA metabolic process"/>
    <property type="evidence" value="ECO:0007669"/>
    <property type="project" value="TreeGrafter"/>
</dbReference>
<keyword evidence="6 9" id="KW-0443">Lipid metabolism</keyword>
<comment type="function">
    <text evidence="9">Catalyzes the reduction of fatty acyl-CoA to fatty alcohols.</text>
</comment>
<dbReference type="EC" id="1.2.1.84" evidence="9"/>
<dbReference type="GO" id="GO:0080019">
    <property type="term" value="F:alcohol-forming very long-chain fatty acyl-CoA reductase activity"/>
    <property type="evidence" value="ECO:0007669"/>
    <property type="project" value="InterPro"/>
</dbReference>
<dbReference type="InterPro" id="IPR033640">
    <property type="entry name" value="FAR_C"/>
</dbReference>
<dbReference type="InterPro" id="IPR026055">
    <property type="entry name" value="FAR"/>
</dbReference>
<evidence type="ECO:0000313" key="14">
    <source>
        <dbReference type="WBParaSite" id="EVEC_0000121801-mRNA-1"/>
    </source>
</evidence>
<organism evidence="14">
    <name type="scientific">Enterobius vermicularis</name>
    <name type="common">Human pinworm</name>
    <dbReference type="NCBI Taxonomy" id="51028"/>
    <lineage>
        <taxon>Eukaryota</taxon>
        <taxon>Metazoa</taxon>
        <taxon>Ecdysozoa</taxon>
        <taxon>Nematoda</taxon>
        <taxon>Chromadorea</taxon>
        <taxon>Rhabditida</taxon>
        <taxon>Spirurina</taxon>
        <taxon>Oxyuridomorpha</taxon>
        <taxon>Oxyuroidea</taxon>
        <taxon>Oxyuridae</taxon>
        <taxon>Enterobius</taxon>
    </lineage>
</organism>
<dbReference type="PANTHER" id="PTHR11011">
    <property type="entry name" value="MALE STERILITY PROTEIN 2-RELATED"/>
    <property type="match status" value="1"/>
</dbReference>
<sequence>MMEVGRRVADTFADQSILVTGGSGFLGKVLVEKLLYSVPGVKNIYLLIRPKRDLGPKQRLQKIIEGPLFDRLRAENPAALSKLIPVCGDLMEEGLGLNQLDMNRICDEVGIVFHCAATVKFDEALRISVEMNVMGTQRLIALCHKMRNLVAIVHTSTAYANCDKSETEEMVYPAPVPINKLFETIRWMDDDMINSVTPHLLGKRPNTYTFTKALAEASVVIGPCVQLLEDAKQLPLIIIRPSIIGAMWKEPLPGWTDNFNGPSGIFAACGKGVLTNMCGNNSSKADIIPVDIVSNTLIVAAAHRANTVYEKVPIIHCCSGALNPIKWARIVNYLQRFYRTFPLNQCLGVPSTHFHSSRFLFETNFYVKHWGPAYLLDFIYRVLGKRALYVKTYEKVWRLVETLHYFTTRGWSFESKGLLNLWESISEEDQKVFNFDVRQLNWDAYLFDYMMGVKLYLLKEKLEDLQKARKNLFWLKMFSILLSGGLWWLIAKAVARRKSRKNRWMLWTVGFLFSYLWSYFDLRPRVQLKSLEEYKNTALCY</sequence>
<evidence type="ECO:0000256" key="8">
    <source>
        <dbReference type="ARBA" id="ARBA00052530"/>
    </source>
</evidence>
<dbReference type="GO" id="GO:0005777">
    <property type="term" value="C:peroxisome"/>
    <property type="evidence" value="ECO:0007669"/>
    <property type="project" value="TreeGrafter"/>
</dbReference>
<keyword evidence="5 9" id="KW-1133">Transmembrane helix</keyword>
<feature type="transmembrane region" description="Helical" evidence="9">
    <location>
        <begin position="503"/>
        <end position="520"/>
    </location>
</feature>
<evidence type="ECO:0000259" key="11">
    <source>
        <dbReference type="Pfam" id="PF07993"/>
    </source>
</evidence>
<dbReference type="FunFam" id="3.40.50.720:FF:000143">
    <property type="entry name" value="Fatty acyl-CoA reductase"/>
    <property type="match status" value="1"/>
</dbReference>
<evidence type="ECO:0000256" key="9">
    <source>
        <dbReference type="RuleBase" id="RU363097"/>
    </source>
</evidence>
<evidence type="ECO:0000256" key="4">
    <source>
        <dbReference type="ARBA" id="ARBA00022692"/>
    </source>
</evidence>
<reference evidence="14" key="1">
    <citation type="submission" date="2016-04" db="UniProtKB">
        <authorList>
            <consortium name="WormBaseParasite"/>
        </authorList>
    </citation>
    <scope>IDENTIFICATION</scope>
</reference>
<dbReference type="Pfam" id="PF07993">
    <property type="entry name" value="NAD_binding_4"/>
    <property type="match status" value="1"/>
</dbReference>
<evidence type="ECO:0000313" key="12">
    <source>
        <dbReference type="EMBL" id="VDD85783.1"/>
    </source>
</evidence>
<dbReference type="WBParaSite" id="EVEC_0000121801-mRNA-1">
    <property type="protein sequence ID" value="EVEC_0000121801-mRNA-1"/>
    <property type="gene ID" value="EVEC_0000121801"/>
</dbReference>
<evidence type="ECO:0000256" key="3">
    <source>
        <dbReference type="ARBA" id="ARBA00022516"/>
    </source>
</evidence>
<keyword evidence="4 9" id="KW-0812">Transmembrane</keyword>
<dbReference type="GO" id="GO:0016020">
    <property type="term" value="C:membrane"/>
    <property type="evidence" value="ECO:0007669"/>
    <property type="project" value="UniProtKB-SubCell"/>
</dbReference>
<protein>
    <recommendedName>
        <fullName evidence="9">Fatty acyl-CoA reductase</fullName>
        <ecNumber evidence="9">1.2.1.84</ecNumber>
    </recommendedName>
</protein>
<comment type="similarity">
    <text evidence="2 9">Belongs to the fatty acyl-CoA reductase family.</text>
</comment>
<dbReference type="CDD" id="cd05236">
    <property type="entry name" value="FAR-N_SDR_e"/>
    <property type="match status" value="1"/>
</dbReference>
<dbReference type="EMBL" id="UXUI01007150">
    <property type="protein sequence ID" value="VDD85783.1"/>
    <property type="molecule type" value="Genomic_DNA"/>
</dbReference>
<dbReference type="Gene3D" id="3.40.50.720">
    <property type="entry name" value="NAD(P)-binding Rossmann-like Domain"/>
    <property type="match status" value="1"/>
</dbReference>
<dbReference type="InterPro" id="IPR013120">
    <property type="entry name" value="FAR_NAD-bd"/>
</dbReference>
<dbReference type="Pfam" id="PF03015">
    <property type="entry name" value="Sterile"/>
    <property type="match status" value="1"/>
</dbReference>
<evidence type="ECO:0000256" key="1">
    <source>
        <dbReference type="ARBA" id="ARBA00004141"/>
    </source>
</evidence>
<accession>A0A158Q972</accession>
<dbReference type="AlphaFoldDB" id="A0A158Q972"/>
<evidence type="ECO:0000256" key="7">
    <source>
        <dbReference type="ARBA" id="ARBA00023136"/>
    </source>
</evidence>
<keyword evidence="13" id="KW-1185">Reference proteome</keyword>
<gene>
    <name evidence="12" type="ORF">EVEC_LOCUS926</name>
</gene>
<dbReference type="CDD" id="cd09071">
    <property type="entry name" value="FAR_C"/>
    <property type="match status" value="1"/>
</dbReference>
<keyword evidence="3 9" id="KW-0444">Lipid biosynthesis</keyword>
<dbReference type="GO" id="GO:0102965">
    <property type="term" value="F:alcohol-forming long-chain fatty acyl-CoA reductase activity"/>
    <property type="evidence" value="ECO:0007669"/>
    <property type="project" value="UniProtKB-EC"/>
</dbReference>
<comment type="catalytic activity">
    <reaction evidence="8 9">
        <text>a long-chain fatty acyl-CoA + 2 NADPH + 2 H(+) = a long-chain primary fatty alcohol + 2 NADP(+) + CoA</text>
        <dbReference type="Rhea" id="RHEA:52716"/>
        <dbReference type="ChEBI" id="CHEBI:15378"/>
        <dbReference type="ChEBI" id="CHEBI:57287"/>
        <dbReference type="ChEBI" id="CHEBI:57783"/>
        <dbReference type="ChEBI" id="CHEBI:58349"/>
        <dbReference type="ChEBI" id="CHEBI:77396"/>
        <dbReference type="ChEBI" id="CHEBI:83139"/>
        <dbReference type="EC" id="1.2.1.84"/>
    </reaction>
</comment>
<evidence type="ECO:0000256" key="6">
    <source>
        <dbReference type="ARBA" id="ARBA00023098"/>
    </source>
</evidence>
<dbReference type="OrthoDB" id="429813at2759"/>
<dbReference type="InterPro" id="IPR036291">
    <property type="entry name" value="NAD(P)-bd_dom_sf"/>
</dbReference>
<reference evidence="12 13" key="2">
    <citation type="submission" date="2018-10" db="EMBL/GenBank/DDBJ databases">
        <authorList>
            <consortium name="Pathogen Informatics"/>
        </authorList>
    </citation>
    <scope>NUCLEOTIDE SEQUENCE [LARGE SCALE GENOMIC DNA]</scope>
</reference>
<dbReference type="STRING" id="51028.A0A158Q972"/>
<dbReference type="Proteomes" id="UP000274131">
    <property type="component" value="Unassembled WGS sequence"/>
</dbReference>
<evidence type="ECO:0000313" key="13">
    <source>
        <dbReference type="Proteomes" id="UP000274131"/>
    </source>
</evidence>